<dbReference type="AlphaFoldDB" id="A0A2M9C9V2"/>
<evidence type="ECO:0000313" key="2">
    <source>
        <dbReference type="EMBL" id="PJJ67597.1"/>
    </source>
</evidence>
<name>A0A2M9C9V2_9FLAO</name>
<organism evidence="2 3">
    <name type="scientific">Chryseobacterium geocarposphaerae</name>
    <dbReference type="NCBI Taxonomy" id="1416776"/>
    <lineage>
        <taxon>Bacteria</taxon>
        <taxon>Pseudomonadati</taxon>
        <taxon>Bacteroidota</taxon>
        <taxon>Flavobacteriia</taxon>
        <taxon>Flavobacteriales</taxon>
        <taxon>Weeksellaceae</taxon>
        <taxon>Chryseobacterium group</taxon>
        <taxon>Chryseobacterium</taxon>
    </lineage>
</organism>
<reference evidence="2 3" key="1">
    <citation type="submission" date="2017-11" db="EMBL/GenBank/DDBJ databases">
        <title>Genomic Encyclopedia of Archaeal and Bacterial Type Strains, Phase II (KMG-II): From Individual Species to Whole Genera.</title>
        <authorList>
            <person name="Goeker M."/>
        </authorList>
    </citation>
    <scope>NUCLEOTIDE SEQUENCE [LARGE SCALE GENOMIC DNA]</scope>
    <source>
        <strain evidence="2 3">DSM 27617</strain>
    </source>
</reference>
<feature type="transmembrane region" description="Helical" evidence="1">
    <location>
        <begin position="72"/>
        <end position="92"/>
    </location>
</feature>
<keyword evidence="1" id="KW-0812">Transmembrane</keyword>
<keyword evidence="1" id="KW-1133">Transmembrane helix</keyword>
<evidence type="ECO:0000256" key="1">
    <source>
        <dbReference type="SAM" id="Phobius"/>
    </source>
</evidence>
<dbReference type="Proteomes" id="UP000228740">
    <property type="component" value="Unassembled WGS sequence"/>
</dbReference>
<feature type="transmembrane region" description="Helical" evidence="1">
    <location>
        <begin position="7"/>
        <end position="26"/>
    </location>
</feature>
<comment type="caution">
    <text evidence="2">The sequence shown here is derived from an EMBL/GenBank/DDBJ whole genome shotgun (WGS) entry which is preliminary data.</text>
</comment>
<keyword evidence="3" id="KW-1185">Reference proteome</keyword>
<accession>A0A2M9C9V2</accession>
<sequence>MVKSLKILWIFYFKLLIPAVLFSLLINTQLGFTAGNFGLCFLLFLPAFHFLIYELRLKDEYYFYANFGFSRLLLWGITVIVSLIINIGCQFYE</sequence>
<evidence type="ECO:0000313" key="3">
    <source>
        <dbReference type="Proteomes" id="UP000228740"/>
    </source>
</evidence>
<proteinExistence type="predicted"/>
<protein>
    <submittedName>
        <fullName evidence="2">Uncharacterized protein</fullName>
    </submittedName>
</protein>
<gene>
    <name evidence="2" type="ORF">CLV73_1612</name>
</gene>
<dbReference type="EMBL" id="PGFD01000001">
    <property type="protein sequence ID" value="PJJ67597.1"/>
    <property type="molecule type" value="Genomic_DNA"/>
</dbReference>
<feature type="transmembrane region" description="Helical" evidence="1">
    <location>
        <begin position="32"/>
        <end position="52"/>
    </location>
</feature>
<keyword evidence="1" id="KW-0472">Membrane</keyword>